<keyword evidence="1" id="KW-0175">Coiled coil</keyword>
<feature type="coiled-coil region" evidence="1">
    <location>
        <begin position="152"/>
        <end position="186"/>
    </location>
</feature>
<feature type="signal peptide" evidence="3">
    <location>
        <begin position="1"/>
        <end position="18"/>
    </location>
</feature>
<feature type="coiled-coil region" evidence="1">
    <location>
        <begin position="52"/>
        <end position="107"/>
    </location>
</feature>
<dbReference type="AlphaFoldDB" id="A3UAT1"/>
<gene>
    <name evidence="4" type="ordered locus">CA2559_12793</name>
</gene>
<dbReference type="RefSeq" id="WP_013188298.1">
    <property type="nucleotide sequence ID" value="NC_014230.1"/>
</dbReference>
<accession>A3UAT1</accession>
<dbReference type="KEGG" id="cat:CA2559_12793"/>
<keyword evidence="2" id="KW-0472">Membrane</keyword>
<dbReference type="GeneID" id="89454272"/>
<dbReference type="eggNOG" id="ENOG502ZC2G">
    <property type="taxonomic scope" value="Bacteria"/>
</dbReference>
<dbReference type="STRING" id="216432.CA2559_12793"/>
<organism evidence="4 5">
    <name type="scientific">Croceibacter atlanticus (strain ATCC BAA-628 / JCM 21780 / CIP 108009 / IAM 15332 / KCTC 12090 / HTCC2559)</name>
    <dbReference type="NCBI Taxonomy" id="216432"/>
    <lineage>
        <taxon>Bacteria</taxon>
        <taxon>Pseudomonadati</taxon>
        <taxon>Bacteroidota</taxon>
        <taxon>Flavobacteriia</taxon>
        <taxon>Flavobacteriales</taxon>
        <taxon>Flavobacteriaceae</taxon>
        <taxon>Croceibacter</taxon>
    </lineage>
</organism>
<keyword evidence="2" id="KW-1133">Transmembrane helix</keyword>
<dbReference type="HOGENOM" id="CLU_108467_0_0_10"/>
<evidence type="ECO:0000256" key="2">
    <source>
        <dbReference type="SAM" id="Phobius"/>
    </source>
</evidence>
<keyword evidence="2" id="KW-0812">Transmembrane</keyword>
<dbReference type="SUPFAM" id="SSF58100">
    <property type="entry name" value="Bacterial hemolysins"/>
    <property type="match status" value="1"/>
</dbReference>
<evidence type="ECO:0000313" key="4">
    <source>
        <dbReference type="EMBL" id="EAP86917.1"/>
    </source>
</evidence>
<dbReference type="OrthoDB" id="981213at2"/>
<proteinExistence type="predicted"/>
<name>A3UAT1_CROAH</name>
<keyword evidence="3" id="KW-0732">Signal</keyword>
<keyword evidence="5" id="KW-1185">Reference proteome</keyword>
<feature type="chain" id="PRO_5005659516" description="tRNA (Guanine-N1)-methyltransferase" evidence="3">
    <location>
        <begin position="19"/>
        <end position="197"/>
    </location>
</feature>
<dbReference type="EMBL" id="CP002046">
    <property type="protein sequence ID" value="EAP86917.1"/>
    <property type="molecule type" value="Genomic_DNA"/>
</dbReference>
<sequence>MRIFITVLLLSLVSFSYAQDSIQTDQKNPIDAQFESIINESNNYQDYKVVKKVRLNELQRNTENHINGLNEEIQNLENNINSQKASIDSLEEDLTNTQNELAKVNEEKGSISFLGIPLEKGTYNGIVWSIIALLVVGLGFFIMQFKNSNSQTQVAKQNLKIAEDELEELRRKALEKEQKLGRMLQDERNKLTRIKQS</sequence>
<evidence type="ECO:0008006" key="6">
    <source>
        <dbReference type="Google" id="ProtNLM"/>
    </source>
</evidence>
<evidence type="ECO:0000256" key="1">
    <source>
        <dbReference type="SAM" id="Coils"/>
    </source>
</evidence>
<dbReference type="Gene3D" id="1.20.1170.10">
    <property type="match status" value="1"/>
</dbReference>
<evidence type="ECO:0000313" key="5">
    <source>
        <dbReference type="Proteomes" id="UP000002297"/>
    </source>
</evidence>
<dbReference type="Proteomes" id="UP000002297">
    <property type="component" value="Chromosome"/>
</dbReference>
<reference evidence="4 5" key="1">
    <citation type="journal article" date="2010" name="J. Bacteriol.">
        <title>The complete genome sequence of Croceibacter atlanticus HTCC2559T.</title>
        <authorList>
            <person name="Oh H.M."/>
            <person name="Kang I."/>
            <person name="Ferriera S."/>
            <person name="Giovannoni S.J."/>
            <person name="Cho J.C."/>
        </authorList>
    </citation>
    <scope>NUCLEOTIDE SEQUENCE [LARGE SCALE GENOMIC DNA]</scope>
    <source>
        <strain evidence="5">ATCC BAA-628 / HTCC2559 / KCTC 12090</strain>
    </source>
</reference>
<feature type="transmembrane region" description="Helical" evidence="2">
    <location>
        <begin position="125"/>
        <end position="143"/>
    </location>
</feature>
<protein>
    <recommendedName>
        <fullName evidence="6">tRNA (Guanine-N1)-methyltransferase</fullName>
    </recommendedName>
</protein>
<evidence type="ECO:0000256" key="3">
    <source>
        <dbReference type="SAM" id="SignalP"/>
    </source>
</evidence>